<dbReference type="EC" id="3.2.1.4" evidence="3"/>
<organism evidence="11 12">
    <name type="scientific">Tulasnella calospora MUT 4182</name>
    <dbReference type="NCBI Taxonomy" id="1051891"/>
    <lineage>
        <taxon>Eukaryota</taxon>
        <taxon>Fungi</taxon>
        <taxon>Dikarya</taxon>
        <taxon>Basidiomycota</taxon>
        <taxon>Agaricomycotina</taxon>
        <taxon>Agaricomycetes</taxon>
        <taxon>Cantharellales</taxon>
        <taxon>Tulasnellaceae</taxon>
        <taxon>Tulasnella</taxon>
    </lineage>
</organism>
<dbReference type="InterPro" id="IPR000254">
    <property type="entry name" value="CBD"/>
</dbReference>
<dbReference type="Gene3D" id="3.20.20.80">
    <property type="entry name" value="Glycosidases"/>
    <property type="match status" value="1"/>
</dbReference>
<dbReference type="InterPro" id="IPR035971">
    <property type="entry name" value="CBD_sf"/>
</dbReference>
<dbReference type="GO" id="GO:0030248">
    <property type="term" value="F:cellulose binding"/>
    <property type="evidence" value="ECO:0007669"/>
    <property type="project" value="InterPro"/>
</dbReference>
<dbReference type="AlphaFoldDB" id="A0A0C3MBN5"/>
<dbReference type="Proteomes" id="UP000054248">
    <property type="component" value="Unassembled WGS sequence"/>
</dbReference>
<feature type="region of interest" description="Disordered" evidence="8">
    <location>
        <begin position="65"/>
        <end position="111"/>
    </location>
</feature>
<evidence type="ECO:0000256" key="7">
    <source>
        <dbReference type="RuleBase" id="RU361153"/>
    </source>
</evidence>
<dbReference type="OrthoDB" id="5823761at2759"/>
<dbReference type="SMART" id="SM00236">
    <property type="entry name" value="fCBD"/>
    <property type="match status" value="1"/>
</dbReference>
<feature type="chain" id="PRO_5002166804" description="cellulase" evidence="9">
    <location>
        <begin position="22"/>
        <end position="426"/>
    </location>
</feature>
<evidence type="ECO:0000259" key="10">
    <source>
        <dbReference type="PROSITE" id="PS51164"/>
    </source>
</evidence>
<proteinExistence type="inferred from homology"/>
<reference evidence="12" key="2">
    <citation type="submission" date="2015-01" db="EMBL/GenBank/DDBJ databases">
        <title>Evolutionary Origins and Diversification of the Mycorrhizal Mutualists.</title>
        <authorList>
            <consortium name="DOE Joint Genome Institute"/>
            <consortium name="Mycorrhizal Genomics Consortium"/>
            <person name="Kohler A."/>
            <person name="Kuo A."/>
            <person name="Nagy L.G."/>
            <person name="Floudas D."/>
            <person name="Copeland A."/>
            <person name="Barry K.W."/>
            <person name="Cichocki N."/>
            <person name="Veneault-Fourrey C."/>
            <person name="LaButti K."/>
            <person name="Lindquist E.A."/>
            <person name="Lipzen A."/>
            <person name="Lundell T."/>
            <person name="Morin E."/>
            <person name="Murat C."/>
            <person name="Riley R."/>
            <person name="Ohm R."/>
            <person name="Sun H."/>
            <person name="Tunlid A."/>
            <person name="Henrissat B."/>
            <person name="Grigoriev I.V."/>
            <person name="Hibbett D.S."/>
            <person name="Martin F."/>
        </authorList>
    </citation>
    <scope>NUCLEOTIDE SEQUENCE [LARGE SCALE GENOMIC DNA]</scope>
    <source>
        <strain evidence="12">MUT 4182</strain>
    </source>
</reference>
<evidence type="ECO:0000256" key="6">
    <source>
        <dbReference type="ARBA" id="ARBA00023295"/>
    </source>
</evidence>
<dbReference type="InterPro" id="IPR018087">
    <property type="entry name" value="Glyco_hydro_5_CS"/>
</dbReference>
<comment type="catalytic activity">
    <reaction evidence="1">
        <text>Endohydrolysis of (1-&gt;4)-beta-D-glucosidic linkages in cellulose, lichenin and cereal beta-D-glucans.</text>
        <dbReference type="EC" id="3.2.1.4"/>
    </reaction>
</comment>
<dbReference type="STRING" id="1051891.A0A0C3MBN5"/>
<reference evidence="11 12" key="1">
    <citation type="submission" date="2014-04" db="EMBL/GenBank/DDBJ databases">
        <authorList>
            <consortium name="DOE Joint Genome Institute"/>
            <person name="Kuo A."/>
            <person name="Girlanda M."/>
            <person name="Perotto S."/>
            <person name="Kohler A."/>
            <person name="Nagy L.G."/>
            <person name="Floudas D."/>
            <person name="Copeland A."/>
            <person name="Barry K.W."/>
            <person name="Cichocki N."/>
            <person name="Veneault-Fourrey C."/>
            <person name="LaButti K."/>
            <person name="Lindquist E.A."/>
            <person name="Lipzen A."/>
            <person name="Lundell T."/>
            <person name="Morin E."/>
            <person name="Murat C."/>
            <person name="Sun H."/>
            <person name="Tunlid A."/>
            <person name="Henrissat B."/>
            <person name="Grigoriev I.V."/>
            <person name="Hibbett D.S."/>
            <person name="Martin F."/>
            <person name="Nordberg H.P."/>
            <person name="Cantor M.N."/>
            <person name="Hua S.X."/>
        </authorList>
    </citation>
    <scope>NUCLEOTIDE SEQUENCE [LARGE SCALE GENOMIC DNA]</scope>
    <source>
        <strain evidence="11 12">MUT 4182</strain>
    </source>
</reference>
<dbReference type="GO" id="GO:0008810">
    <property type="term" value="F:cellulase activity"/>
    <property type="evidence" value="ECO:0007669"/>
    <property type="project" value="UniProtKB-EC"/>
</dbReference>
<keyword evidence="4 9" id="KW-0732">Signal</keyword>
<dbReference type="HOGENOM" id="CLU_029718_0_1_1"/>
<dbReference type="Pfam" id="PF00150">
    <property type="entry name" value="Cellulase"/>
    <property type="match status" value="1"/>
</dbReference>
<dbReference type="SUPFAM" id="SSF57180">
    <property type="entry name" value="Cellulose-binding domain"/>
    <property type="match status" value="1"/>
</dbReference>
<accession>A0A0C3MBN5</accession>
<dbReference type="PANTHER" id="PTHR34142:SF1">
    <property type="entry name" value="GLYCOSIDE HYDROLASE FAMILY 5 DOMAIN-CONTAINING PROTEIN"/>
    <property type="match status" value="1"/>
</dbReference>
<feature type="signal peptide" evidence="9">
    <location>
        <begin position="1"/>
        <end position="21"/>
    </location>
</feature>
<dbReference type="GO" id="GO:0009251">
    <property type="term" value="P:glucan catabolic process"/>
    <property type="evidence" value="ECO:0007669"/>
    <property type="project" value="TreeGrafter"/>
</dbReference>
<keyword evidence="5 7" id="KW-0378">Hydrolase</keyword>
<dbReference type="InterPro" id="IPR017853">
    <property type="entry name" value="GH"/>
</dbReference>
<dbReference type="PROSITE" id="PS00659">
    <property type="entry name" value="GLYCOSYL_HYDROL_F5"/>
    <property type="match status" value="1"/>
</dbReference>
<evidence type="ECO:0000256" key="3">
    <source>
        <dbReference type="ARBA" id="ARBA00012601"/>
    </source>
</evidence>
<dbReference type="SUPFAM" id="SSF51445">
    <property type="entry name" value="(Trans)glycosidases"/>
    <property type="match status" value="1"/>
</dbReference>
<keyword evidence="12" id="KW-1185">Reference proteome</keyword>
<dbReference type="PANTHER" id="PTHR34142">
    <property type="entry name" value="ENDO-BETA-1,4-GLUCANASE A"/>
    <property type="match status" value="1"/>
</dbReference>
<sequence length="426" mass="45035">MKLSPGLAAIAASLTVAGVNAAVPQWGQCGGLYYTGEKTCQSPSVCVYQNDWCKSLCLIPATTTTKSSTTTTRGSTTTKSSTTTTTTTTTRSSTTTTKSSTTTTTTTTSPTPWPTKRFKLFGVNEAVAEFGTAIPGILDKDYTWPATSSIDFFVNKGFNTFRVPFTVERLTPGSLAGSFDSAYLAGLKSTVSYITGKGAYAVVDPHNYLRYNGAILTDVAAFTNWWKNLANEFKNDPLVILDLQNEPNGVDAAIVADFMQSAVNGIRSVGATNLILVEGTSWSGAWSWTTGSGNGAAFTGFTDPANNFAIEMHQYLDTDGSGTSGTCVSSTIGAERIADATAWLKNNGFKGFLGEMGGGSNDVCIAAIKGALTAMQAPDSPWIGFLWWAAGPWWGNYFQSIEPPNGPAIARILPEALEPFLPATGL</sequence>
<comment type="similarity">
    <text evidence="2 7">Belongs to the glycosyl hydrolase 5 (cellulase A) family.</text>
</comment>
<gene>
    <name evidence="11" type="ORF">M407DRAFT_19797</name>
</gene>
<protein>
    <recommendedName>
        <fullName evidence="3">cellulase</fullName>
        <ecNumber evidence="3">3.2.1.4</ecNumber>
    </recommendedName>
</protein>
<dbReference type="GO" id="GO:0005576">
    <property type="term" value="C:extracellular region"/>
    <property type="evidence" value="ECO:0007669"/>
    <property type="project" value="InterPro"/>
</dbReference>
<keyword evidence="6 7" id="KW-0326">Glycosidase</keyword>
<evidence type="ECO:0000256" key="4">
    <source>
        <dbReference type="ARBA" id="ARBA00022729"/>
    </source>
</evidence>
<name>A0A0C3MBN5_9AGAM</name>
<evidence type="ECO:0000256" key="2">
    <source>
        <dbReference type="ARBA" id="ARBA00005641"/>
    </source>
</evidence>
<feature type="compositionally biased region" description="Low complexity" evidence="8">
    <location>
        <begin position="65"/>
        <end position="109"/>
    </location>
</feature>
<evidence type="ECO:0000256" key="5">
    <source>
        <dbReference type="ARBA" id="ARBA00022801"/>
    </source>
</evidence>
<evidence type="ECO:0000256" key="8">
    <source>
        <dbReference type="SAM" id="MobiDB-lite"/>
    </source>
</evidence>
<evidence type="ECO:0000313" key="11">
    <source>
        <dbReference type="EMBL" id="KIO31172.1"/>
    </source>
</evidence>
<evidence type="ECO:0000313" key="12">
    <source>
        <dbReference type="Proteomes" id="UP000054248"/>
    </source>
</evidence>
<feature type="domain" description="CBM1" evidence="10">
    <location>
        <begin position="21"/>
        <end position="58"/>
    </location>
</feature>
<evidence type="ECO:0000256" key="1">
    <source>
        <dbReference type="ARBA" id="ARBA00000966"/>
    </source>
</evidence>
<dbReference type="InterPro" id="IPR001547">
    <property type="entry name" value="Glyco_hydro_5"/>
</dbReference>
<evidence type="ECO:0000256" key="9">
    <source>
        <dbReference type="SAM" id="SignalP"/>
    </source>
</evidence>
<dbReference type="Pfam" id="PF00734">
    <property type="entry name" value="CBM_1"/>
    <property type="match status" value="1"/>
</dbReference>
<dbReference type="PROSITE" id="PS51164">
    <property type="entry name" value="CBM1_2"/>
    <property type="match status" value="1"/>
</dbReference>
<dbReference type="EMBL" id="KN822965">
    <property type="protein sequence ID" value="KIO31172.1"/>
    <property type="molecule type" value="Genomic_DNA"/>
</dbReference>